<dbReference type="Proteomes" id="UP000621799">
    <property type="component" value="Unassembled WGS sequence"/>
</dbReference>
<protein>
    <recommendedName>
        <fullName evidence="4">Glycosyltransferase RgtA/B/C/D-like domain-containing protein</fullName>
    </recommendedName>
</protein>
<feature type="transmembrane region" description="Helical" evidence="1">
    <location>
        <begin position="273"/>
        <end position="294"/>
    </location>
</feature>
<gene>
    <name evidence="2" type="ORF">IQ235_11490</name>
</gene>
<feature type="transmembrane region" description="Helical" evidence="1">
    <location>
        <begin position="87"/>
        <end position="108"/>
    </location>
</feature>
<sequence>MFVRLSRTIWQDKLFYFISFLTLTYTIVTRIDKINSGLWNDESNNYFSFIKKGLLQIVWSDRFSPANHILNSIFAWISYKIFGFSEVMLRMPSLIAGILASILFFFFLKSKLGKLEALLFFVFAALCSEHIKIVSQLRGYGLCYLFSVIALIMAYRAIGDRENSARFRKSILIFSIVNFLAIYNFIPFVLLSCSFYLVLFFYLKGFRRIELSISAILSIALCGIAYIPAISSLSNSYSSGFGQIVPKLHLLSFLSIPPRKIISFYIAQNIKSTAILSFYFLLCSIVLILGYYFARKKDENLANLLVIPPSLTLLMGGVLKAPLGSAISHPRYTCFLTFYYLAVFSIGLAYFFTLIYQKVQASRNGNEAIFQKNIYLFFGVTALCTILIFQGFLISDKVFIIRGHYKEATQAIEAFNIKKYKIFFNPSPNWAKNDAEVYFSEKLPNIQYKMHSIAKDGKAKACQILQEMNEITNTFVVEDLRLEYIPNSTYKVKDYAIVTGSDRQEFKVISWQEKNRLLGVYFFQRGQVSSMDCEG</sequence>
<feature type="transmembrane region" description="Helical" evidence="1">
    <location>
        <begin position="301"/>
        <end position="323"/>
    </location>
</feature>
<proteinExistence type="predicted"/>
<accession>A0A928W176</accession>
<keyword evidence="1" id="KW-0472">Membrane</keyword>
<evidence type="ECO:0008006" key="4">
    <source>
        <dbReference type="Google" id="ProtNLM"/>
    </source>
</evidence>
<dbReference type="RefSeq" id="WP_264321616.1">
    <property type="nucleotide sequence ID" value="NZ_JADEXN010000191.1"/>
</dbReference>
<feature type="transmembrane region" description="Helical" evidence="1">
    <location>
        <begin position="209"/>
        <end position="227"/>
    </location>
</feature>
<evidence type="ECO:0000313" key="3">
    <source>
        <dbReference type="Proteomes" id="UP000621799"/>
    </source>
</evidence>
<name>A0A928W176_9CYAN</name>
<feature type="transmembrane region" description="Helical" evidence="1">
    <location>
        <begin position="139"/>
        <end position="158"/>
    </location>
</feature>
<feature type="transmembrane region" description="Helical" evidence="1">
    <location>
        <begin position="374"/>
        <end position="394"/>
    </location>
</feature>
<feature type="transmembrane region" description="Helical" evidence="1">
    <location>
        <begin position="335"/>
        <end position="353"/>
    </location>
</feature>
<dbReference type="AlphaFoldDB" id="A0A928W176"/>
<keyword evidence="1" id="KW-1133">Transmembrane helix</keyword>
<comment type="caution">
    <text evidence="2">The sequence shown here is derived from an EMBL/GenBank/DDBJ whole genome shotgun (WGS) entry which is preliminary data.</text>
</comment>
<feature type="transmembrane region" description="Helical" evidence="1">
    <location>
        <begin position="170"/>
        <end position="203"/>
    </location>
</feature>
<keyword evidence="1" id="KW-0812">Transmembrane</keyword>
<evidence type="ECO:0000313" key="2">
    <source>
        <dbReference type="EMBL" id="MBE9041405.1"/>
    </source>
</evidence>
<reference evidence="2" key="1">
    <citation type="submission" date="2020-10" db="EMBL/GenBank/DDBJ databases">
        <authorList>
            <person name="Castelo-Branco R."/>
            <person name="Eusebio N."/>
            <person name="Adriana R."/>
            <person name="Vieira A."/>
            <person name="Brugerolle De Fraissinette N."/>
            <person name="Rezende De Castro R."/>
            <person name="Schneider M.P."/>
            <person name="Vasconcelos V."/>
            <person name="Leao P.N."/>
        </authorList>
    </citation>
    <scope>NUCLEOTIDE SEQUENCE</scope>
    <source>
        <strain evidence="2">LEGE 11467</strain>
    </source>
</reference>
<organism evidence="2 3">
    <name type="scientific">Zarconia navalis LEGE 11467</name>
    <dbReference type="NCBI Taxonomy" id="1828826"/>
    <lineage>
        <taxon>Bacteria</taxon>
        <taxon>Bacillati</taxon>
        <taxon>Cyanobacteriota</taxon>
        <taxon>Cyanophyceae</taxon>
        <taxon>Oscillatoriophycideae</taxon>
        <taxon>Oscillatoriales</taxon>
        <taxon>Oscillatoriales incertae sedis</taxon>
        <taxon>Zarconia</taxon>
        <taxon>Zarconia navalis</taxon>
    </lineage>
</organism>
<dbReference type="EMBL" id="JADEXN010000191">
    <property type="protein sequence ID" value="MBE9041405.1"/>
    <property type="molecule type" value="Genomic_DNA"/>
</dbReference>
<feature type="transmembrane region" description="Helical" evidence="1">
    <location>
        <begin position="14"/>
        <end position="31"/>
    </location>
</feature>
<evidence type="ECO:0000256" key="1">
    <source>
        <dbReference type="SAM" id="Phobius"/>
    </source>
</evidence>
<keyword evidence="3" id="KW-1185">Reference proteome</keyword>